<dbReference type="Proteomes" id="UP000318509">
    <property type="component" value="Unassembled WGS sequence"/>
</dbReference>
<comment type="caution">
    <text evidence="1">The sequence shown here is derived from an EMBL/GenBank/DDBJ whole genome shotgun (WGS) entry which is preliminary data.</text>
</comment>
<protein>
    <submittedName>
        <fullName evidence="1">Uncharacterized protein</fullName>
    </submittedName>
</protein>
<evidence type="ECO:0000313" key="2">
    <source>
        <dbReference type="Proteomes" id="UP000318509"/>
    </source>
</evidence>
<evidence type="ECO:0000313" key="1">
    <source>
        <dbReference type="EMBL" id="TMI88364.1"/>
    </source>
</evidence>
<proteinExistence type="predicted"/>
<sequence length="253" mass="27252">MENRIRSFLNRRWSKGGISGRTHGIEKIAWSELGRPHARLGNPNTGVPEVLVQDVYDIYFVAPATAFGKLTLFSQPIGSTYNFLGVTAFAKGLNHTLLTQPGMLDSSFSYVIRAVAVYVQALQGNAHPLLHPEDLNNFCSIYSELQINRKPWLQGNLGWYPAAGGPTFSGVGTLTAPNTSFSSSNGIQYRNNAYALPGGIFINPQENFNVVIDPTQNAGGAPSTLAAAGNPTGVPAAGLSAWWRFMGQLVRVA</sequence>
<reference evidence="1 2" key="1">
    <citation type="journal article" date="2019" name="Nat. Microbiol.">
        <title>Mediterranean grassland soil C-N compound turnover is dependent on rainfall and depth, and is mediated by genomically divergent microorganisms.</title>
        <authorList>
            <person name="Diamond S."/>
            <person name="Andeer P.F."/>
            <person name="Li Z."/>
            <person name="Crits-Christoph A."/>
            <person name="Burstein D."/>
            <person name="Anantharaman K."/>
            <person name="Lane K.R."/>
            <person name="Thomas B.C."/>
            <person name="Pan C."/>
            <person name="Northen T.R."/>
            <person name="Banfield J.F."/>
        </authorList>
    </citation>
    <scope>NUCLEOTIDE SEQUENCE [LARGE SCALE GENOMIC DNA]</scope>
    <source>
        <strain evidence="1">NP_3</strain>
    </source>
</reference>
<accession>A0A537JXY0</accession>
<gene>
    <name evidence="1" type="ORF">E6H00_13095</name>
</gene>
<dbReference type="AlphaFoldDB" id="A0A537JXY0"/>
<organism evidence="1 2">
    <name type="scientific">Candidatus Segetimicrobium genomatis</name>
    <dbReference type="NCBI Taxonomy" id="2569760"/>
    <lineage>
        <taxon>Bacteria</taxon>
        <taxon>Bacillati</taxon>
        <taxon>Candidatus Sysuimicrobiota</taxon>
        <taxon>Candidatus Sysuimicrobiia</taxon>
        <taxon>Candidatus Sysuimicrobiales</taxon>
        <taxon>Candidatus Segetimicrobiaceae</taxon>
        <taxon>Candidatus Segetimicrobium</taxon>
    </lineage>
</organism>
<dbReference type="EMBL" id="VBAK01000141">
    <property type="protein sequence ID" value="TMI88364.1"/>
    <property type="molecule type" value="Genomic_DNA"/>
</dbReference>
<name>A0A537JXY0_9BACT</name>